<accession>A0ABW9J143</accession>
<proteinExistence type="predicted"/>
<feature type="compositionally biased region" description="Basic and acidic residues" evidence="1">
    <location>
        <begin position="56"/>
        <end position="70"/>
    </location>
</feature>
<keyword evidence="3" id="KW-1185">Reference proteome</keyword>
<dbReference type="RefSeq" id="WP_409098235.1">
    <property type="nucleotide sequence ID" value="NZ_JBJVNE010000713.1"/>
</dbReference>
<comment type="caution">
    <text evidence="2">The sequence shown here is derived from an EMBL/GenBank/DDBJ whole genome shotgun (WGS) entry which is preliminary data.</text>
</comment>
<feature type="non-terminal residue" evidence="2">
    <location>
        <position position="79"/>
    </location>
</feature>
<evidence type="ECO:0000256" key="1">
    <source>
        <dbReference type="SAM" id="MobiDB-lite"/>
    </source>
</evidence>
<gene>
    <name evidence="2" type="ORF">ACKI1S_49625</name>
</gene>
<evidence type="ECO:0000313" key="2">
    <source>
        <dbReference type="EMBL" id="MFM9653992.1"/>
    </source>
</evidence>
<feature type="region of interest" description="Disordered" evidence="1">
    <location>
        <begin position="1"/>
        <end position="79"/>
    </location>
</feature>
<dbReference type="Proteomes" id="UP001631993">
    <property type="component" value="Unassembled WGS sequence"/>
</dbReference>
<sequence length="79" mass="8742">LRRDEADGAGCAADEHDVARTDGDRRHDRHRRETRDVQPARDLDRQARGAPGEGGGRGDRALRDRARAAAEDLVADDDR</sequence>
<protein>
    <submittedName>
        <fullName evidence="2">Uncharacterized protein</fullName>
    </submittedName>
</protein>
<name>A0ABW9J143_STRGJ</name>
<evidence type="ECO:0000313" key="3">
    <source>
        <dbReference type="Proteomes" id="UP001631993"/>
    </source>
</evidence>
<dbReference type="EMBL" id="JBJVNE010000713">
    <property type="protein sequence ID" value="MFM9653992.1"/>
    <property type="molecule type" value="Genomic_DNA"/>
</dbReference>
<reference evidence="2 3" key="1">
    <citation type="submission" date="2024-12" db="EMBL/GenBank/DDBJ databases">
        <title>Forecasting of Potato common scab and diversities of Pathogenic streptomyces spp. in china.</title>
        <authorList>
            <person name="Handique U."/>
            <person name="Wu J."/>
        </authorList>
    </citation>
    <scope>NUCLEOTIDE SEQUENCE [LARGE SCALE GENOMIC DNA]</scope>
    <source>
        <strain evidence="2 3">ZRIMU1585</strain>
    </source>
</reference>
<organism evidence="2 3">
    <name type="scientific">Streptomyces galilaeus</name>
    <dbReference type="NCBI Taxonomy" id="33899"/>
    <lineage>
        <taxon>Bacteria</taxon>
        <taxon>Bacillati</taxon>
        <taxon>Actinomycetota</taxon>
        <taxon>Actinomycetes</taxon>
        <taxon>Kitasatosporales</taxon>
        <taxon>Streptomycetaceae</taxon>
        <taxon>Streptomyces</taxon>
    </lineage>
</organism>
<feature type="compositionally biased region" description="Basic and acidic residues" evidence="1">
    <location>
        <begin position="13"/>
        <end position="47"/>
    </location>
</feature>
<feature type="non-terminal residue" evidence="2">
    <location>
        <position position="1"/>
    </location>
</feature>